<comment type="caution">
    <text evidence="1">The sequence shown here is derived from an EMBL/GenBank/DDBJ whole genome shotgun (WGS) entry which is preliminary data.</text>
</comment>
<evidence type="ECO:0000313" key="2">
    <source>
        <dbReference type="Proteomes" id="UP000319728"/>
    </source>
</evidence>
<accession>A0A562WE69</accession>
<proteinExistence type="predicted"/>
<evidence type="ECO:0000313" key="1">
    <source>
        <dbReference type="EMBL" id="TWJ28583.1"/>
    </source>
</evidence>
<dbReference type="Proteomes" id="UP000319728">
    <property type="component" value="Unassembled WGS sequence"/>
</dbReference>
<protein>
    <submittedName>
        <fullName evidence="1">Uncharacterized protein</fullName>
    </submittedName>
</protein>
<keyword evidence="2" id="KW-1185">Reference proteome</keyword>
<sequence>MTQSWAIDAETGLGVTLHAAATLPTAGYDRAAVLRTLTALR</sequence>
<dbReference type="EMBL" id="VLLP01000001">
    <property type="protein sequence ID" value="TWJ28583.1"/>
    <property type="molecule type" value="Genomic_DNA"/>
</dbReference>
<gene>
    <name evidence="1" type="ORF">JD81_02088</name>
</gene>
<dbReference type="AlphaFoldDB" id="A0A562WE69"/>
<organism evidence="1 2">
    <name type="scientific">Micromonospora sagamiensis</name>
    <dbReference type="NCBI Taxonomy" id="47875"/>
    <lineage>
        <taxon>Bacteria</taxon>
        <taxon>Bacillati</taxon>
        <taxon>Actinomycetota</taxon>
        <taxon>Actinomycetes</taxon>
        <taxon>Micromonosporales</taxon>
        <taxon>Micromonosporaceae</taxon>
        <taxon>Micromonospora</taxon>
    </lineage>
</organism>
<name>A0A562WE69_9ACTN</name>
<reference evidence="1 2" key="1">
    <citation type="submission" date="2019-07" db="EMBL/GenBank/DDBJ databases">
        <title>R&amp;d 2014.</title>
        <authorList>
            <person name="Klenk H.-P."/>
        </authorList>
    </citation>
    <scope>NUCLEOTIDE SEQUENCE [LARGE SCALE GENOMIC DNA]</scope>
    <source>
        <strain evidence="1 2">DSM 43912</strain>
    </source>
</reference>
<dbReference type="RefSeq" id="WP_269780479.1">
    <property type="nucleotide sequence ID" value="NZ_AP023438.1"/>
</dbReference>